<dbReference type="PROSITE" id="PS50928">
    <property type="entry name" value="ABC_TM1"/>
    <property type="match status" value="1"/>
</dbReference>
<feature type="transmembrane region" description="Helical" evidence="7">
    <location>
        <begin position="7"/>
        <end position="29"/>
    </location>
</feature>
<comment type="similarity">
    <text evidence="7">Belongs to the binding-protein-dependent transport system permease family.</text>
</comment>
<accession>A0A0P9CXU1</accession>
<keyword evidence="4 7" id="KW-0812">Transmembrane</keyword>
<evidence type="ECO:0000259" key="8">
    <source>
        <dbReference type="PROSITE" id="PS50928"/>
    </source>
</evidence>
<keyword evidence="3" id="KW-1003">Cell membrane</keyword>
<dbReference type="Proteomes" id="UP000050482">
    <property type="component" value="Unassembled WGS sequence"/>
</dbReference>
<dbReference type="AlphaFoldDB" id="A0A0P9CXU1"/>
<dbReference type="OrthoDB" id="2803660at2"/>
<dbReference type="PANTHER" id="PTHR43163:SF6">
    <property type="entry name" value="DIPEPTIDE TRANSPORT SYSTEM PERMEASE PROTEIN DPPB-RELATED"/>
    <property type="match status" value="1"/>
</dbReference>
<proteinExistence type="inferred from homology"/>
<dbReference type="EMBL" id="LJCO01000030">
    <property type="protein sequence ID" value="KPV44586.1"/>
    <property type="molecule type" value="Genomic_DNA"/>
</dbReference>
<dbReference type="SUPFAM" id="SSF161098">
    <property type="entry name" value="MetI-like"/>
    <property type="match status" value="1"/>
</dbReference>
<dbReference type="Gene3D" id="1.10.3720.10">
    <property type="entry name" value="MetI-like"/>
    <property type="match status" value="1"/>
</dbReference>
<reference evidence="9 10" key="1">
    <citation type="submission" date="2015-09" db="EMBL/GenBank/DDBJ databases">
        <title>Draft genome sequence of Alicyclobacillus ferrooxydans DSM 22381.</title>
        <authorList>
            <person name="Hemp J."/>
        </authorList>
    </citation>
    <scope>NUCLEOTIDE SEQUENCE [LARGE SCALE GENOMIC DNA]</scope>
    <source>
        <strain evidence="9 10">TC-34</strain>
    </source>
</reference>
<evidence type="ECO:0000256" key="6">
    <source>
        <dbReference type="ARBA" id="ARBA00023136"/>
    </source>
</evidence>
<feature type="transmembrane region" description="Helical" evidence="7">
    <location>
        <begin position="133"/>
        <end position="156"/>
    </location>
</feature>
<dbReference type="STRING" id="471514.AN477_06195"/>
<evidence type="ECO:0000256" key="3">
    <source>
        <dbReference type="ARBA" id="ARBA00022475"/>
    </source>
</evidence>
<evidence type="ECO:0000256" key="2">
    <source>
        <dbReference type="ARBA" id="ARBA00022448"/>
    </source>
</evidence>
<dbReference type="InterPro" id="IPR000515">
    <property type="entry name" value="MetI-like"/>
</dbReference>
<dbReference type="Pfam" id="PF19300">
    <property type="entry name" value="BPD_transp_1_N"/>
    <property type="match status" value="1"/>
</dbReference>
<dbReference type="CDD" id="cd06261">
    <property type="entry name" value="TM_PBP2"/>
    <property type="match status" value="1"/>
</dbReference>
<dbReference type="Pfam" id="PF00528">
    <property type="entry name" value="BPD_transp_1"/>
    <property type="match status" value="1"/>
</dbReference>
<evidence type="ECO:0000256" key="4">
    <source>
        <dbReference type="ARBA" id="ARBA00022692"/>
    </source>
</evidence>
<dbReference type="GO" id="GO:0055085">
    <property type="term" value="P:transmembrane transport"/>
    <property type="evidence" value="ECO:0007669"/>
    <property type="project" value="InterPro"/>
</dbReference>
<evidence type="ECO:0000256" key="7">
    <source>
        <dbReference type="RuleBase" id="RU363032"/>
    </source>
</evidence>
<dbReference type="PANTHER" id="PTHR43163">
    <property type="entry name" value="DIPEPTIDE TRANSPORT SYSTEM PERMEASE PROTEIN DPPB-RELATED"/>
    <property type="match status" value="1"/>
</dbReference>
<keyword evidence="2 7" id="KW-0813">Transport</keyword>
<gene>
    <name evidence="9" type="ORF">AN477_06195</name>
</gene>
<evidence type="ECO:0000256" key="5">
    <source>
        <dbReference type="ARBA" id="ARBA00022989"/>
    </source>
</evidence>
<feature type="transmembrane region" description="Helical" evidence="7">
    <location>
        <begin position="280"/>
        <end position="306"/>
    </location>
</feature>
<feature type="transmembrane region" description="Helical" evidence="7">
    <location>
        <begin position="238"/>
        <end position="260"/>
    </location>
</feature>
<dbReference type="PATRIC" id="fig|471514.4.peg.4214"/>
<feature type="domain" description="ABC transmembrane type-1" evidence="8">
    <location>
        <begin position="94"/>
        <end position="299"/>
    </location>
</feature>
<keyword evidence="10" id="KW-1185">Reference proteome</keyword>
<comment type="caution">
    <text evidence="9">The sequence shown here is derived from an EMBL/GenBank/DDBJ whole genome shotgun (WGS) entry which is preliminary data.</text>
</comment>
<keyword evidence="6 7" id="KW-0472">Membrane</keyword>
<dbReference type="InterPro" id="IPR045621">
    <property type="entry name" value="BPD_transp_1_N"/>
</dbReference>
<feature type="transmembrane region" description="Helical" evidence="7">
    <location>
        <begin position="100"/>
        <end position="121"/>
    </location>
</feature>
<evidence type="ECO:0000313" key="9">
    <source>
        <dbReference type="EMBL" id="KPV44586.1"/>
    </source>
</evidence>
<keyword evidence="5 7" id="KW-1133">Transmembrane helix</keyword>
<organism evidence="9 10">
    <name type="scientific">Alicyclobacillus ferrooxydans</name>
    <dbReference type="NCBI Taxonomy" id="471514"/>
    <lineage>
        <taxon>Bacteria</taxon>
        <taxon>Bacillati</taxon>
        <taxon>Bacillota</taxon>
        <taxon>Bacilli</taxon>
        <taxon>Bacillales</taxon>
        <taxon>Alicyclobacillaceae</taxon>
        <taxon>Alicyclobacillus</taxon>
    </lineage>
</organism>
<dbReference type="GO" id="GO:0005886">
    <property type="term" value="C:plasma membrane"/>
    <property type="evidence" value="ECO:0007669"/>
    <property type="project" value="UniProtKB-SubCell"/>
</dbReference>
<dbReference type="InterPro" id="IPR035906">
    <property type="entry name" value="MetI-like_sf"/>
</dbReference>
<name>A0A0P9CXU1_9BACL</name>
<sequence>MAYVAKRIIIMIPVLFFLSVMVFSLIHLIPGDPAQIILGQDATPQSLAALRAQLGLNQPLPMQYIHWLGMILQGNLGYSLLDHTPVSTLIMQRLPVTVELAIGTVIVAFLISFPLGILAAVKRDKWEDFTALIASTIGLSVPPFWIGILFLLFFTVKIHLFPSSGYVPIWKNPGQNLSVMILPMVATGIREAAVLLRMLRSSLLDVIDHDFVRTARAKGLRGWTVIVRHALKNAMIPVITTGGLQIAGLLGGLVITEEIFSLPGFGSLLVNSVFSRDYTTVQACALIAALLVVVVNLLVDLVYGLMDPRIRLQRGKS</sequence>
<protein>
    <submittedName>
        <fullName evidence="9">Peptide ABC transporter</fullName>
    </submittedName>
</protein>
<dbReference type="RefSeq" id="WP_054968302.1">
    <property type="nucleotide sequence ID" value="NZ_LJCO01000030.1"/>
</dbReference>
<evidence type="ECO:0000313" key="10">
    <source>
        <dbReference type="Proteomes" id="UP000050482"/>
    </source>
</evidence>
<comment type="subcellular location">
    <subcellularLocation>
        <location evidence="1 7">Cell membrane</location>
        <topology evidence="1 7">Multi-pass membrane protein</topology>
    </subcellularLocation>
</comment>
<evidence type="ECO:0000256" key="1">
    <source>
        <dbReference type="ARBA" id="ARBA00004651"/>
    </source>
</evidence>